<sequence>MADSAWKQVRNQLWSFSRYNHKRSLAQGPVEQISTVLKIVPLLEDLQDDCQSATAKIFRFQKILQGTSFDILATAVSKSPSVLGNY</sequence>
<reference evidence="1" key="1">
    <citation type="submission" date="2022-05" db="EMBL/GenBank/DDBJ databases">
        <title>Chromosome-level genome of Chaenocephalus aceratus.</title>
        <authorList>
            <person name="Park H."/>
        </authorList>
    </citation>
    <scope>NUCLEOTIDE SEQUENCE</scope>
    <source>
        <strain evidence="1">KU_202001</strain>
    </source>
</reference>
<comment type="caution">
    <text evidence="1">The sequence shown here is derived from an EMBL/GenBank/DDBJ whole genome shotgun (WGS) entry which is preliminary data.</text>
</comment>
<accession>A0ACB9W2D2</accession>
<protein>
    <submittedName>
        <fullName evidence="1">Uncharacterized protein</fullName>
    </submittedName>
</protein>
<keyword evidence="2" id="KW-1185">Reference proteome</keyword>
<organism evidence="1 2">
    <name type="scientific">Chaenocephalus aceratus</name>
    <name type="common">Blackfin icefish</name>
    <name type="synonym">Chaenichthys aceratus</name>
    <dbReference type="NCBI Taxonomy" id="36190"/>
    <lineage>
        <taxon>Eukaryota</taxon>
        <taxon>Metazoa</taxon>
        <taxon>Chordata</taxon>
        <taxon>Craniata</taxon>
        <taxon>Vertebrata</taxon>
        <taxon>Euteleostomi</taxon>
        <taxon>Actinopterygii</taxon>
        <taxon>Neopterygii</taxon>
        <taxon>Teleostei</taxon>
        <taxon>Neoteleostei</taxon>
        <taxon>Acanthomorphata</taxon>
        <taxon>Eupercaria</taxon>
        <taxon>Perciformes</taxon>
        <taxon>Notothenioidei</taxon>
        <taxon>Channichthyidae</taxon>
        <taxon>Chaenocephalus</taxon>
    </lineage>
</organism>
<proteinExistence type="predicted"/>
<dbReference type="Proteomes" id="UP001057452">
    <property type="component" value="Chromosome 20"/>
</dbReference>
<gene>
    <name evidence="1" type="ORF">KUCAC02_017618</name>
</gene>
<evidence type="ECO:0000313" key="1">
    <source>
        <dbReference type="EMBL" id="KAI4806820.1"/>
    </source>
</evidence>
<name>A0ACB9W2D2_CHAAC</name>
<evidence type="ECO:0000313" key="2">
    <source>
        <dbReference type="Proteomes" id="UP001057452"/>
    </source>
</evidence>
<dbReference type="EMBL" id="CM043804">
    <property type="protein sequence ID" value="KAI4806820.1"/>
    <property type="molecule type" value="Genomic_DNA"/>
</dbReference>